<dbReference type="NCBIfam" id="TIGR04183">
    <property type="entry name" value="Por_Secre_tail"/>
    <property type="match status" value="1"/>
</dbReference>
<organism evidence="4 5">
    <name type="scientific">Moheibacter stercoris</name>
    <dbReference type="NCBI Taxonomy" id="1628251"/>
    <lineage>
        <taxon>Bacteria</taxon>
        <taxon>Pseudomonadati</taxon>
        <taxon>Bacteroidota</taxon>
        <taxon>Flavobacteriia</taxon>
        <taxon>Flavobacteriales</taxon>
        <taxon>Weeksellaceae</taxon>
        <taxon>Moheibacter</taxon>
    </lineage>
</organism>
<comment type="caution">
    <text evidence="4">The sequence shown here is derived from an EMBL/GenBank/DDBJ whole genome shotgun (WGS) entry which is preliminary data.</text>
</comment>
<keyword evidence="5" id="KW-1185">Reference proteome</keyword>
<accession>A0ABV2LRR3</accession>
<dbReference type="Proteomes" id="UP001549146">
    <property type="component" value="Unassembled WGS sequence"/>
</dbReference>
<dbReference type="EMBL" id="JBEPMO010000001">
    <property type="protein sequence ID" value="MET3730779.1"/>
    <property type="molecule type" value="Genomic_DNA"/>
</dbReference>
<feature type="domain" description="Secretion system C-terminal sorting" evidence="3">
    <location>
        <begin position="679"/>
        <end position="751"/>
    </location>
</feature>
<reference evidence="4 5" key="1">
    <citation type="submission" date="2024-06" db="EMBL/GenBank/DDBJ databases">
        <title>Genomic Encyclopedia of Type Strains, Phase IV (KMG-IV): sequencing the most valuable type-strain genomes for metagenomic binning, comparative biology and taxonomic classification.</title>
        <authorList>
            <person name="Goeker M."/>
        </authorList>
    </citation>
    <scope>NUCLEOTIDE SEQUENCE [LARGE SCALE GENOMIC DNA]</scope>
    <source>
        <strain evidence="4 5">DSM 29388</strain>
    </source>
</reference>
<dbReference type="InterPro" id="IPR026444">
    <property type="entry name" value="Secre_tail"/>
</dbReference>
<dbReference type="Pfam" id="PF18962">
    <property type="entry name" value="Por_Secre_tail"/>
    <property type="match status" value="1"/>
</dbReference>
<feature type="signal peptide" evidence="2">
    <location>
        <begin position="1"/>
        <end position="23"/>
    </location>
</feature>
<evidence type="ECO:0000313" key="4">
    <source>
        <dbReference type="EMBL" id="MET3730779.1"/>
    </source>
</evidence>
<evidence type="ECO:0000256" key="2">
    <source>
        <dbReference type="SAM" id="SignalP"/>
    </source>
</evidence>
<gene>
    <name evidence="4" type="ORF">ABID46_000331</name>
</gene>
<protein>
    <recommendedName>
        <fullName evidence="3">Secretion system C-terminal sorting domain-containing protein</fullName>
    </recommendedName>
</protein>
<evidence type="ECO:0000259" key="3">
    <source>
        <dbReference type="Pfam" id="PF18962"/>
    </source>
</evidence>
<proteinExistence type="predicted"/>
<evidence type="ECO:0000256" key="1">
    <source>
        <dbReference type="ARBA" id="ARBA00022729"/>
    </source>
</evidence>
<sequence>MRKMFHFQKFSLLLLLISNSALAQISYTENRNLRSENSDLIARDVDLKNFTEISFTTDKTTYVNNSILSSNQQSTEGTNDTENISFNLQLNYDPQEYIAPWIIYVYNEEGYMNVAFYQGNDEISMNVPAGEYDVFAEFKHISNRATYVVKEHMNISEGTVVDINPTESTNYISIKTVDQNGQPLNPGIHYPETNTYTQLIVERYFSFQPTQMGLGVSSYVTDYPVEETGPLWDFYINNVSDRYVAYHSSIGNKFETGNYLILFDKLTNFQESQEIINQASEYVYHEEKFQPSNFAQNNTKYYGFGTELVLNQDLLLGGWAIVNNQPISTETPIKTYINRFKNESEYGMMLYPQLAEHVAIIDPYYGPESFSIKGASVFGDPEGNVHYGSSHLSYSSITLANKYYLNMDGYVLGLPHHPKFTLGRELNSSAVLGSSVPITVTGTFLAPELTSNSLLINYKGQYNEIRETDVFATDVILKQNGQTLFDGTYLNFLTEELPEEGQVEIILTNENTKVGDILGNNTTELIYDASSGNEPPTLQMLQFRNGEDIVTNRFTSDDVPVVRIAAGDFDYVAMDDWSGEFQYVAGNNVAFFYREHNQSEWVEIPLTEMEEFFQLPAFGNYYEASLATIQPTSENAWYDVKVISTDADGNKQIQAISPAFQLNSTLNTQDLNAENDFVVYPNPFSDIVSFEIPENLNSNYKLILTDLSGKQILSQVRNAKDLKNINLSFLPKGIYLISIEVDGKLTSKKLIKK</sequence>
<feature type="chain" id="PRO_5047301109" description="Secretion system C-terminal sorting domain-containing protein" evidence="2">
    <location>
        <begin position="24"/>
        <end position="753"/>
    </location>
</feature>
<name>A0ABV2LRR3_9FLAO</name>
<keyword evidence="1 2" id="KW-0732">Signal</keyword>
<evidence type="ECO:0000313" key="5">
    <source>
        <dbReference type="Proteomes" id="UP001549146"/>
    </source>
</evidence>